<name>A0A1F6V9J5_9BACT</name>
<evidence type="ECO:0000256" key="1">
    <source>
        <dbReference type="ARBA" id="ARBA00008007"/>
    </source>
</evidence>
<dbReference type="InterPro" id="IPR000836">
    <property type="entry name" value="PRTase_dom"/>
</dbReference>
<organism evidence="3 4">
    <name type="scientific">Candidatus Nomurabacteria bacterium RIFCSPHIGHO2_01_FULL_40_24b</name>
    <dbReference type="NCBI Taxonomy" id="1801739"/>
    <lineage>
        <taxon>Bacteria</taxon>
        <taxon>Candidatus Nomuraibacteriota</taxon>
    </lineage>
</organism>
<protein>
    <recommendedName>
        <fullName evidence="2">Phosphoribosyltransferase domain-containing protein</fullName>
    </recommendedName>
</protein>
<dbReference type="PANTHER" id="PTHR47505:SF1">
    <property type="entry name" value="DNA UTILIZATION PROTEIN YHGH"/>
    <property type="match status" value="1"/>
</dbReference>
<evidence type="ECO:0000313" key="4">
    <source>
        <dbReference type="Proteomes" id="UP000177370"/>
    </source>
</evidence>
<dbReference type="Gene3D" id="3.40.50.2020">
    <property type="match status" value="1"/>
</dbReference>
<dbReference type="AlphaFoldDB" id="A0A1F6V9J5"/>
<feature type="domain" description="Phosphoribosyltransferase" evidence="2">
    <location>
        <begin position="177"/>
        <end position="235"/>
    </location>
</feature>
<comment type="similarity">
    <text evidence="1">Belongs to the ComF/GntX family.</text>
</comment>
<gene>
    <name evidence="3" type="ORF">A2647_00595</name>
</gene>
<proteinExistence type="inferred from homology"/>
<evidence type="ECO:0000259" key="2">
    <source>
        <dbReference type="Pfam" id="PF00156"/>
    </source>
</evidence>
<comment type="caution">
    <text evidence="3">The sequence shown here is derived from an EMBL/GenBank/DDBJ whole genome shotgun (WGS) entry which is preliminary data.</text>
</comment>
<dbReference type="SUPFAM" id="SSF53271">
    <property type="entry name" value="PRTase-like"/>
    <property type="match status" value="1"/>
</dbReference>
<dbReference type="InterPro" id="IPR029057">
    <property type="entry name" value="PRTase-like"/>
</dbReference>
<dbReference type="CDD" id="cd06223">
    <property type="entry name" value="PRTases_typeI"/>
    <property type="match status" value="1"/>
</dbReference>
<dbReference type="InterPro" id="IPR051910">
    <property type="entry name" value="ComF/GntX_DNA_util-trans"/>
</dbReference>
<accession>A0A1F6V9J5</accession>
<dbReference type="Proteomes" id="UP000177370">
    <property type="component" value="Unassembled WGS sequence"/>
</dbReference>
<dbReference type="EMBL" id="MFTP01000002">
    <property type="protein sequence ID" value="OGI66239.1"/>
    <property type="molecule type" value="Genomic_DNA"/>
</dbReference>
<evidence type="ECO:0000313" key="3">
    <source>
        <dbReference type="EMBL" id="OGI66239.1"/>
    </source>
</evidence>
<sequence length="237" mass="27071">MKRRNEKKIISKISNGMGLLSTILGIIFPSKCLVCGRDGTDLCLTCLSDFPGAERESARWIFPIFDYRYPPMKRAVWLLKYKGKKTIASVFAEVLYGRILEELSELSIMENFREPVLIPVPLSSKRYRERGFNQAELICRELIKINDLRHGLDLKLENNILIKIKDTEHQVKIENRKERMTNVVGSFSVRDESINQIKGRNIILLDDVATTGATLNEAKKILKHAGARKVIAFTIAH</sequence>
<dbReference type="Pfam" id="PF00156">
    <property type="entry name" value="Pribosyltran"/>
    <property type="match status" value="1"/>
</dbReference>
<dbReference type="PANTHER" id="PTHR47505">
    <property type="entry name" value="DNA UTILIZATION PROTEIN YHGH"/>
    <property type="match status" value="1"/>
</dbReference>
<reference evidence="3 4" key="1">
    <citation type="journal article" date="2016" name="Nat. Commun.">
        <title>Thousands of microbial genomes shed light on interconnected biogeochemical processes in an aquifer system.</title>
        <authorList>
            <person name="Anantharaman K."/>
            <person name="Brown C.T."/>
            <person name="Hug L.A."/>
            <person name="Sharon I."/>
            <person name="Castelle C.J."/>
            <person name="Probst A.J."/>
            <person name="Thomas B.C."/>
            <person name="Singh A."/>
            <person name="Wilkins M.J."/>
            <person name="Karaoz U."/>
            <person name="Brodie E.L."/>
            <person name="Williams K.H."/>
            <person name="Hubbard S.S."/>
            <person name="Banfield J.F."/>
        </authorList>
    </citation>
    <scope>NUCLEOTIDE SEQUENCE [LARGE SCALE GENOMIC DNA]</scope>
</reference>